<keyword evidence="4" id="KW-1185">Reference proteome</keyword>
<feature type="domain" description="CBU-0592-like" evidence="2">
    <location>
        <begin position="4"/>
        <end position="77"/>
    </location>
</feature>
<dbReference type="EMBL" id="AP027732">
    <property type="protein sequence ID" value="BDZ50770.1"/>
    <property type="molecule type" value="Genomic_DNA"/>
</dbReference>
<keyword evidence="1" id="KW-0812">Transmembrane</keyword>
<dbReference type="InterPro" id="IPR058058">
    <property type="entry name" value="CBU_0592-like"/>
</dbReference>
<dbReference type="Proteomes" id="UP001321486">
    <property type="component" value="Chromosome"/>
</dbReference>
<keyword evidence="1" id="KW-0472">Membrane</keyword>
<gene>
    <name evidence="3" type="ORF">GCM10025867_30110</name>
</gene>
<reference evidence="4" key="1">
    <citation type="journal article" date="2019" name="Int. J. Syst. Evol. Microbiol.">
        <title>The Global Catalogue of Microorganisms (GCM) 10K type strain sequencing project: providing services to taxonomists for standard genome sequencing and annotation.</title>
        <authorList>
            <consortium name="The Broad Institute Genomics Platform"/>
            <consortium name="The Broad Institute Genome Sequencing Center for Infectious Disease"/>
            <person name="Wu L."/>
            <person name="Ma J."/>
        </authorList>
    </citation>
    <scope>NUCLEOTIDE SEQUENCE [LARGE SCALE GENOMIC DNA]</scope>
    <source>
        <strain evidence="4">NBRC 108728</strain>
    </source>
</reference>
<organism evidence="3 4">
    <name type="scientific">Frondihabitans sucicola</name>
    <dbReference type="NCBI Taxonomy" id="1268041"/>
    <lineage>
        <taxon>Bacteria</taxon>
        <taxon>Bacillati</taxon>
        <taxon>Actinomycetota</taxon>
        <taxon>Actinomycetes</taxon>
        <taxon>Micrococcales</taxon>
        <taxon>Microbacteriaceae</taxon>
        <taxon>Frondihabitans</taxon>
    </lineage>
</organism>
<dbReference type="NCBIfam" id="NF047864">
    <property type="entry name" value="CBU_0592_membra"/>
    <property type="match status" value="1"/>
</dbReference>
<proteinExistence type="predicted"/>
<name>A0ABM8GQN5_9MICO</name>
<accession>A0ABM8GQN5</accession>
<evidence type="ECO:0000313" key="3">
    <source>
        <dbReference type="EMBL" id="BDZ50770.1"/>
    </source>
</evidence>
<sequence>MGIAIQIVGSLLVLAGFALAQWGVLNLKSLRYLVLNTAGSGVLAVDAVVEQQWGFLLLEGVWAIVSAFSLVGVLRSKRRSNRGAAS</sequence>
<protein>
    <recommendedName>
        <fullName evidence="2">CBU-0592-like domain-containing protein</fullName>
    </recommendedName>
</protein>
<feature type="transmembrane region" description="Helical" evidence="1">
    <location>
        <begin position="53"/>
        <end position="74"/>
    </location>
</feature>
<evidence type="ECO:0000259" key="2">
    <source>
        <dbReference type="Pfam" id="PF26604"/>
    </source>
</evidence>
<keyword evidence="1" id="KW-1133">Transmembrane helix</keyword>
<evidence type="ECO:0000313" key="4">
    <source>
        <dbReference type="Proteomes" id="UP001321486"/>
    </source>
</evidence>
<evidence type="ECO:0000256" key="1">
    <source>
        <dbReference type="SAM" id="Phobius"/>
    </source>
</evidence>
<dbReference type="Pfam" id="PF26604">
    <property type="entry name" value="CBU_0592"/>
    <property type="match status" value="1"/>
</dbReference>